<feature type="transmembrane region" description="Helical" evidence="2">
    <location>
        <begin position="6"/>
        <end position="25"/>
    </location>
</feature>
<sequence>MNLIGIAIGATGLLLLGTFIWMLVLQMRKKRIEQERVERGIAKRKALEKNRQQEEKDRVKKAEGGDIPTILFLAKEAERMNQKDAVYWYTKAAQLDNTTGMFGIVRLSEKLNDVVLKEQAKFWQVCIQAQEGSMPHKFEMATALFNGLGTEQNVEKAVQVMRNAADSNYVEAQLFLGEWFVSPRNPEPNPSLSTQYYQKAAAMRSNEGRLKLGQNYLNGIGVAPNFLKGCYWMERAAEKGHTESMYQVAEAWMKRPPDGECVAYIWLFVAAHLGHKQAAGLRDQIALTIGVDTVVGLQSLAKPILKKIRENKVGKHSVIKALNKLYKRGIILEDQEALQELDLDTDTEALQDTVSTEPASDEASANAPSSDQNLDFTQSNIDKA</sequence>
<organism evidence="3 4">
    <name type="scientific">Vibrio aquimaris</name>
    <dbReference type="NCBI Taxonomy" id="2587862"/>
    <lineage>
        <taxon>Bacteria</taxon>
        <taxon>Pseudomonadati</taxon>
        <taxon>Pseudomonadota</taxon>
        <taxon>Gammaproteobacteria</taxon>
        <taxon>Vibrionales</taxon>
        <taxon>Vibrionaceae</taxon>
        <taxon>Vibrio</taxon>
    </lineage>
</organism>
<dbReference type="InterPro" id="IPR011990">
    <property type="entry name" value="TPR-like_helical_dom_sf"/>
</dbReference>
<name>A0A5P9CQP9_9VIBR</name>
<keyword evidence="2" id="KW-0472">Membrane</keyword>
<geneLocation type="plasmid" evidence="4">
    <name>pthaf100_a</name>
</geneLocation>
<dbReference type="Gene3D" id="1.25.40.10">
    <property type="entry name" value="Tetratricopeptide repeat domain"/>
    <property type="match status" value="1"/>
</dbReference>
<dbReference type="EMBL" id="CP045351">
    <property type="protein sequence ID" value="QFT28534.1"/>
    <property type="molecule type" value="Genomic_DNA"/>
</dbReference>
<keyword evidence="3" id="KW-0614">Plasmid</keyword>
<feature type="compositionally biased region" description="Polar residues" evidence="1">
    <location>
        <begin position="366"/>
        <end position="384"/>
    </location>
</feature>
<gene>
    <name evidence="3" type="primary">hcpC</name>
    <name evidence="3" type="ORF">FIV01_19230</name>
</gene>
<keyword evidence="2" id="KW-1133">Transmembrane helix</keyword>
<dbReference type="EC" id="3.5.2.6" evidence="3"/>
<dbReference type="SMART" id="SM00671">
    <property type="entry name" value="SEL1"/>
    <property type="match status" value="3"/>
</dbReference>
<reference evidence="3 4" key="1">
    <citation type="submission" date="2019-10" db="EMBL/GenBank/DDBJ databases">
        <title>Complete genome sequence of Vibrio sp. strain THAF100, isolated from non-filtered water from the water column of tank 6 of a marine aquarium containing stony-coral fragments. Water maintained at 26 degree C.</title>
        <authorList>
            <person name="Ruckert C."/>
            <person name="Franco A."/>
            <person name="Kalinowski J."/>
            <person name="Glaeser S."/>
        </authorList>
    </citation>
    <scope>NUCLEOTIDE SEQUENCE [LARGE SCALE GENOMIC DNA]</scope>
    <source>
        <strain evidence="3 4">THAF100</strain>
        <plasmid evidence="4">pthaf100_a</plasmid>
    </source>
</reference>
<dbReference type="Pfam" id="PF08238">
    <property type="entry name" value="Sel1"/>
    <property type="match status" value="4"/>
</dbReference>
<dbReference type="InterPro" id="IPR006597">
    <property type="entry name" value="Sel1-like"/>
</dbReference>
<evidence type="ECO:0000256" key="1">
    <source>
        <dbReference type="SAM" id="MobiDB-lite"/>
    </source>
</evidence>
<keyword evidence="3" id="KW-0378">Hydrolase</keyword>
<dbReference type="InterPro" id="IPR052945">
    <property type="entry name" value="Mitotic_Regulator"/>
</dbReference>
<dbReference type="Proteomes" id="UP000326936">
    <property type="component" value="Plasmid pTHAF100_a"/>
</dbReference>
<dbReference type="PANTHER" id="PTHR43628:SF1">
    <property type="entry name" value="CHITIN SYNTHASE REGULATORY FACTOR 2-RELATED"/>
    <property type="match status" value="1"/>
</dbReference>
<dbReference type="OrthoDB" id="6114904at2"/>
<dbReference type="RefSeq" id="WP_152432520.1">
    <property type="nucleotide sequence ID" value="NZ_CBCSDK010000009.1"/>
</dbReference>
<protein>
    <submittedName>
        <fullName evidence="3">Beta-lactamase HcpC</fullName>
        <ecNumber evidence="3">3.5.2.6</ecNumber>
    </submittedName>
</protein>
<dbReference type="GO" id="GO:0008800">
    <property type="term" value="F:beta-lactamase activity"/>
    <property type="evidence" value="ECO:0007669"/>
    <property type="project" value="UniProtKB-EC"/>
</dbReference>
<keyword evidence="2" id="KW-0812">Transmembrane</keyword>
<accession>A0A5P9CQP9</accession>
<proteinExistence type="predicted"/>
<dbReference type="AlphaFoldDB" id="A0A5P9CQP9"/>
<keyword evidence="4" id="KW-1185">Reference proteome</keyword>
<dbReference type="KEGG" id="vaq:FIV01_19230"/>
<feature type="region of interest" description="Disordered" evidence="1">
    <location>
        <begin position="348"/>
        <end position="384"/>
    </location>
</feature>
<evidence type="ECO:0000313" key="4">
    <source>
        <dbReference type="Proteomes" id="UP000326936"/>
    </source>
</evidence>
<dbReference type="SUPFAM" id="SSF81901">
    <property type="entry name" value="HCP-like"/>
    <property type="match status" value="1"/>
</dbReference>
<evidence type="ECO:0000256" key="2">
    <source>
        <dbReference type="SAM" id="Phobius"/>
    </source>
</evidence>
<dbReference type="PANTHER" id="PTHR43628">
    <property type="entry name" value="ACTIVATOR OF C KINASE PROTEIN 1-RELATED"/>
    <property type="match status" value="1"/>
</dbReference>
<evidence type="ECO:0000313" key="3">
    <source>
        <dbReference type="EMBL" id="QFT28534.1"/>
    </source>
</evidence>